<feature type="domain" description="DUF4189" evidence="2">
    <location>
        <begin position="175"/>
        <end position="270"/>
    </location>
</feature>
<dbReference type="PROSITE" id="PS51257">
    <property type="entry name" value="PROKAR_LIPOPROTEIN"/>
    <property type="match status" value="1"/>
</dbReference>
<dbReference type="Pfam" id="PF13827">
    <property type="entry name" value="DUF4189"/>
    <property type="match status" value="1"/>
</dbReference>
<gene>
    <name evidence="3" type="ORF">A7P90_00635</name>
</gene>
<evidence type="ECO:0000259" key="2">
    <source>
        <dbReference type="Pfam" id="PF13827"/>
    </source>
</evidence>
<dbReference type="AlphaFoldDB" id="A0A1A9RSM9"/>
<evidence type="ECO:0000256" key="1">
    <source>
        <dbReference type="SAM" id="MobiDB-lite"/>
    </source>
</evidence>
<protein>
    <recommendedName>
        <fullName evidence="2">DUF4189 domain-containing protein</fullName>
    </recommendedName>
</protein>
<feature type="compositionally biased region" description="Basic and acidic residues" evidence="1">
    <location>
        <begin position="144"/>
        <end position="157"/>
    </location>
</feature>
<dbReference type="OrthoDB" id="8611869at2"/>
<sequence>MKTENIVFPQSFFLKRLLPWAAVLLLAGCATTIRPTDTLRWRGKDISDFVAERAHRMPDIVRRNCVKNNEVRNLYAWRIDLYEIRQAYVGQSGNVHYYQNYRHYNDYEYRIVVTKPDGTILSVRDTAFGNADKEYGCEEYREEFKPQNRPQAADRARTTRGAANQANTPAKPRVWRAIAMNENNTEVIYPSAAHPTEEAAKADALRQCQRASGNQCGVWQRFSNMCFGMSVGQKNGRLTHFPSVSLDAQHADYAAIQNCRSSGGTQCDLFKHSVCALPCDITKNGCYFDQPLLGSYGHFNDQVKPVGLDKPDEELDENILRIIMRHPR</sequence>
<name>A0A1A9RSM9_EIKCO</name>
<dbReference type="InterPro" id="IPR025240">
    <property type="entry name" value="DUF4189"/>
</dbReference>
<evidence type="ECO:0000313" key="4">
    <source>
        <dbReference type="Proteomes" id="UP000077589"/>
    </source>
</evidence>
<proteinExistence type="predicted"/>
<dbReference type="EMBL" id="LXSG01000007">
    <property type="protein sequence ID" value="OAM23448.1"/>
    <property type="molecule type" value="Genomic_DNA"/>
</dbReference>
<feature type="region of interest" description="Disordered" evidence="1">
    <location>
        <begin position="144"/>
        <end position="168"/>
    </location>
</feature>
<comment type="caution">
    <text evidence="3">The sequence shown here is derived from an EMBL/GenBank/DDBJ whole genome shotgun (WGS) entry which is preliminary data.</text>
</comment>
<organism evidence="3 4">
    <name type="scientific">Eikenella corrodens</name>
    <dbReference type="NCBI Taxonomy" id="539"/>
    <lineage>
        <taxon>Bacteria</taxon>
        <taxon>Pseudomonadati</taxon>
        <taxon>Pseudomonadota</taxon>
        <taxon>Betaproteobacteria</taxon>
        <taxon>Neisseriales</taxon>
        <taxon>Neisseriaceae</taxon>
        <taxon>Eikenella</taxon>
    </lineage>
</organism>
<accession>A0A1A9RSM9</accession>
<reference evidence="4" key="1">
    <citation type="submission" date="2016-05" db="EMBL/GenBank/DDBJ databases">
        <title>Draft genome of Corynebacterium afermentans subsp. afermentans LCDC 88199T.</title>
        <authorList>
            <person name="Bernier A.-M."/>
            <person name="Bernard K."/>
        </authorList>
    </citation>
    <scope>NUCLEOTIDE SEQUENCE [LARGE SCALE GENOMIC DNA]</scope>
    <source>
        <strain evidence="4">NML04-0072</strain>
    </source>
</reference>
<evidence type="ECO:0000313" key="3">
    <source>
        <dbReference type="EMBL" id="OAM23448.1"/>
    </source>
</evidence>
<dbReference type="Proteomes" id="UP000077589">
    <property type="component" value="Unassembled WGS sequence"/>
</dbReference>